<dbReference type="GeneID" id="63773649"/>
<dbReference type="InterPro" id="IPR019186">
    <property type="entry name" value="Nucleolar_protein_12"/>
</dbReference>
<gene>
    <name evidence="6" type="ORF">BCR38DRAFT_383121</name>
</gene>
<feature type="compositionally biased region" description="Basic residues" evidence="5">
    <location>
        <begin position="204"/>
        <end position="219"/>
    </location>
</feature>
<dbReference type="RefSeq" id="XP_040721604.1">
    <property type="nucleotide sequence ID" value="XM_040857437.1"/>
</dbReference>
<comment type="subcellular location">
    <subcellularLocation>
        <location evidence="1">Nucleus</location>
        <location evidence="1">Nucleolus</location>
    </subcellularLocation>
</comment>
<evidence type="ECO:0000256" key="3">
    <source>
        <dbReference type="ARBA" id="ARBA00023054"/>
    </source>
</evidence>
<feature type="compositionally biased region" description="Basic and acidic residues" evidence="5">
    <location>
        <begin position="193"/>
        <end position="203"/>
    </location>
</feature>
<keyword evidence="4" id="KW-0539">Nucleus</keyword>
<dbReference type="GO" id="GO:0019843">
    <property type="term" value="F:rRNA binding"/>
    <property type="evidence" value="ECO:0007669"/>
    <property type="project" value="TreeGrafter"/>
</dbReference>
<comment type="caution">
    <text evidence="6">The sequence shown here is derived from an EMBL/GenBank/DDBJ whole genome shotgun (WGS) entry which is preliminary data.</text>
</comment>
<dbReference type="STRING" id="1141098.A0A1Y2EKF3"/>
<dbReference type="Proteomes" id="UP000193689">
    <property type="component" value="Unassembled WGS sequence"/>
</dbReference>
<dbReference type="AlphaFoldDB" id="A0A1Y2EKF3"/>
<evidence type="ECO:0000256" key="4">
    <source>
        <dbReference type="ARBA" id="ARBA00023242"/>
    </source>
</evidence>
<evidence type="ECO:0000256" key="5">
    <source>
        <dbReference type="SAM" id="MobiDB-lite"/>
    </source>
</evidence>
<evidence type="ECO:0000256" key="2">
    <source>
        <dbReference type="ARBA" id="ARBA00007175"/>
    </source>
</evidence>
<dbReference type="OrthoDB" id="551633at2759"/>
<evidence type="ECO:0000313" key="7">
    <source>
        <dbReference type="Proteomes" id="UP000193689"/>
    </source>
</evidence>
<dbReference type="Pfam" id="PF09805">
    <property type="entry name" value="Nop25"/>
    <property type="match status" value="1"/>
</dbReference>
<name>A0A1Y2EKF3_9PEZI</name>
<dbReference type="PANTHER" id="PTHR14577">
    <property type="entry name" value="NUCLEOLAR PROTEIN 12"/>
    <property type="match status" value="1"/>
</dbReference>
<evidence type="ECO:0000313" key="6">
    <source>
        <dbReference type="EMBL" id="ORY72012.1"/>
    </source>
</evidence>
<proteinExistence type="inferred from homology"/>
<dbReference type="PANTHER" id="PTHR14577:SF0">
    <property type="entry name" value="NUCLEOLAR PROTEIN 12"/>
    <property type="match status" value="1"/>
</dbReference>
<feature type="compositionally biased region" description="Basic and acidic residues" evidence="5">
    <location>
        <begin position="163"/>
        <end position="172"/>
    </location>
</feature>
<feature type="compositionally biased region" description="Basic and acidic residues" evidence="5">
    <location>
        <begin position="144"/>
        <end position="155"/>
    </location>
</feature>
<dbReference type="EMBL" id="MCFJ01000001">
    <property type="protein sequence ID" value="ORY72012.1"/>
    <property type="molecule type" value="Genomic_DNA"/>
</dbReference>
<evidence type="ECO:0000256" key="1">
    <source>
        <dbReference type="ARBA" id="ARBA00004604"/>
    </source>
</evidence>
<reference evidence="6 7" key="1">
    <citation type="submission" date="2016-07" db="EMBL/GenBank/DDBJ databases">
        <title>Pervasive Adenine N6-methylation of Active Genes in Fungi.</title>
        <authorList>
            <consortium name="DOE Joint Genome Institute"/>
            <person name="Mondo S.J."/>
            <person name="Dannebaum R.O."/>
            <person name="Kuo R.C."/>
            <person name="Labutti K."/>
            <person name="Haridas S."/>
            <person name="Kuo A."/>
            <person name="Salamov A."/>
            <person name="Ahrendt S.R."/>
            <person name="Lipzen A."/>
            <person name="Sullivan W."/>
            <person name="Andreopoulos W.B."/>
            <person name="Clum A."/>
            <person name="Lindquist E."/>
            <person name="Daum C."/>
            <person name="Ramamoorthy G.K."/>
            <person name="Gryganskyi A."/>
            <person name="Culley D."/>
            <person name="Magnuson J.K."/>
            <person name="James T.Y."/>
            <person name="O'Malley M.A."/>
            <person name="Stajich J.E."/>
            <person name="Spatafora J.W."/>
            <person name="Visel A."/>
            <person name="Grigoriev I.V."/>
        </authorList>
    </citation>
    <scope>NUCLEOTIDE SEQUENCE [LARGE SCALE GENOMIC DNA]</scope>
    <source>
        <strain evidence="6 7">CBS 129021</strain>
    </source>
</reference>
<feature type="region of interest" description="Disordered" evidence="5">
    <location>
        <begin position="95"/>
        <end position="122"/>
    </location>
</feature>
<accession>A0A1Y2EKF3</accession>
<organism evidence="6 7">
    <name type="scientific">Pseudomassariella vexata</name>
    <dbReference type="NCBI Taxonomy" id="1141098"/>
    <lineage>
        <taxon>Eukaryota</taxon>
        <taxon>Fungi</taxon>
        <taxon>Dikarya</taxon>
        <taxon>Ascomycota</taxon>
        <taxon>Pezizomycotina</taxon>
        <taxon>Sordariomycetes</taxon>
        <taxon>Xylariomycetidae</taxon>
        <taxon>Amphisphaeriales</taxon>
        <taxon>Pseudomassariaceae</taxon>
        <taxon>Pseudomassariella</taxon>
    </lineage>
</organism>
<sequence length="219" mass="25276">MFARPRPKKSILPPLEKKRKVNHAIEEISFDNDARADYLTGFHKRKVQRIKHAQEEAAKKAKEEKILIRKHMREGRKKEVEEHVQLVESILREAERAGGVSDTSDGEAEEWDGIPDAPIDEPVDHEEEYIDEDRYTTVTIESVSVDRDGLHKPAEEISEEEAAERKALEEARQAAAAAKSKPTHPPKQKKPKFRYETKAERLVNRRKLQAKKKQMSSRD</sequence>
<dbReference type="InParanoid" id="A0A1Y2EKF3"/>
<dbReference type="GO" id="GO:0005730">
    <property type="term" value="C:nucleolus"/>
    <property type="evidence" value="ECO:0007669"/>
    <property type="project" value="UniProtKB-SubCell"/>
</dbReference>
<feature type="compositionally biased region" description="Basic residues" evidence="5">
    <location>
        <begin position="181"/>
        <end position="192"/>
    </location>
</feature>
<keyword evidence="7" id="KW-1185">Reference proteome</keyword>
<protein>
    <submittedName>
        <fullName evidence="6">Nucleolar protein 12-domain-containing protein</fullName>
    </submittedName>
</protein>
<comment type="similarity">
    <text evidence="2">Belongs to the RRP17 family.</text>
</comment>
<feature type="region of interest" description="Disordered" evidence="5">
    <location>
        <begin position="141"/>
        <end position="219"/>
    </location>
</feature>
<keyword evidence="3" id="KW-0175">Coiled coil</keyword>
<feature type="compositionally biased region" description="Acidic residues" evidence="5">
    <location>
        <begin position="104"/>
        <end position="122"/>
    </location>
</feature>
<dbReference type="FunCoup" id="A0A1Y2EKF3">
    <property type="interactions" value="200"/>
</dbReference>